<dbReference type="InterPro" id="IPR011051">
    <property type="entry name" value="RmlC_Cupin_sf"/>
</dbReference>
<comment type="subunit">
    <text evidence="1">Homodimer.</text>
</comment>
<dbReference type="InterPro" id="IPR007247">
    <property type="entry name" value="Ureidogly_lyase"/>
</dbReference>
<dbReference type="PANTHER" id="PTHR21221:SF1">
    <property type="entry name" value="UREIDOGLYCOLATE LYASE"/>
    <property type="match status" value="1"/>
</dbReference>
<evidence type="ECO:0000256" key="1">
    <source>
        <dbReference type="ARBA" id="ARBA00011738"/>
    </source>
</evidence>
<dbReference type="PIRSF" id="PIRSF017306">
    <property type="entry name" value="Ureidogly_hydro"/>
    <property type="match status" value="1"/>
</dbReference>
<evidence type="ECO:0000256" key="2">
    <source>
        <dbReference type="ARBA" id="ARBA00022631"/>
    </source>
</evidence>
<organism evidence="5 6">
    <name type="scientific">Methylopila henanensis</name>
    <dbReference type="NCBI Taxonomy" id="873516"/>
    <lineage>
        <taxon>Bacteria</taxon>
        <taxon>Pseudomonadati</taxon>
        <taxon>Pseudomonadota</taxon>
        <taxon>Alphaproteobacteria</taxon>
        <taxon>Hyphomicrobiales</taxon>
        <taxon>Methylopilaceae</taxon>
        <taxon>Methylopila</taxon>
    </lineage>
</organism>
<dbReference type="RefSeq" id="WP_378800983.1">
    <property type="nucleotide sequence ID" value="NZ_JBHUER010000013.1"/>
</dbReference>
<keyword evidence="6" id="KW-1185">Reference proteome</keyword>
<keyword evidence="3 5" id="KW-0456">Lyase</keyword>
<dbReference type="Pfam" id="PF04115">
    <property type="entry name" value="Ureidogly_lyase"/>
    <property type="match status" value="1"/>
</dbReference>
<evidence type="ECO:0000256" key="3">
    <source>
        <dbReference type="ARBA" id="ARBA00023239"/>
    </source>
</evidence>
<comment type="catalytic activity">
    <reaction evidence="4">
        <text>(S)-ureidoglycolate = urea + glyoxylate</text>
        <dbReference type="Rhea" id="RHEA:11304"/>
        <dbReference type="ChEBI" id="CHEBI:16199"/>
        <dbReference type="ChEBI" id="CHEBI:36655"/>
        <dbReference type="ChEBI" id="CHEBI:57296"/>
        <dbReference type="EC" id="4.3.2.3"/>
    </reaction>
</comment>
<dbReference type="EC" id="4.3.2.3" evidence="5"/>
<gene>
    <name evidence="5" type="ORF">ACFSCV_18150</name>
</gene>
<name>A0ABW4KD07_9HYPH</name>
<sequence>MTPTLRPRSLTAAAFAPFGAPIAIGSGPSRPVNGGRATRHDDIVALDRAEDAPEARLALYRIAPSPRPFAIDVLERHPRSSQSFTPIVARDYLVVVAPSGPDGAPLVAKAQAFVAPATTGVHYARGVWHLPLVAFDAEALFAMWMWEAGDGRDTEEVRLGEPLFVEGF</sequence>
<dbReference type="InterPro" id="IPR024060">
    <property type="entry name" value="Ureidoglycolate_lyase_dom_sf"/>
</dbReference>
<dbReference type="PANTHER" id="PTHR21221">
    <property type="entry name" value="UREIDOGLYCOLATE HYDROLASE"/>
    <property type="match status" value="1"/>
</dbReference>
<protein>
    <submittedName>
        <fullName evidence="5">Ureidoglycolate lyase</fullName>
        <ecNumber evidence="5">4.3.2.3</ecNumber>
    </submittedName>
</protein>
<dbReference type="EMBL" id="JBHUER010000013">
    <property type="protein sequence ID" value="MFD1704933.1"/>
    <property type="molecule type" value="Genomic_DNA"/>
</dbReference>
<dbReference type="InterPro" id="IPR047233">
    <property type="entry name" value="UAH_cupin"/>
</dbReference>
<dbReference type="Proteomes" id="UP001597308">
    <property type="component" value="Unassembled WGS sequence"/>
</dbReference>
<dbReference type="GO" id="GO:0050385">
    <property type="term" value="F:ureidoglycolate lyase activity"/>
    <property type="evidence" value="ECO:0007669"/>
    <property type="project" value="UniProtKB-EC"/>
</dbReference>
<reference evidence="6" key="1">
    <citation type="journal article" date="2019" name="Int. J. Syst. Evol. Microbiol.">
        <title>The Global Catalogue of Microorganisms (GCM) 10K type strain sequencing project: providing services to taxonomists for standard genome sequencing and annotation.</title>
        <authorList>
            <consortium name="The Broad Institute Genomics Platform"/>
            <consortium name="The Broad Institute Genome Sequencing Center for Infectious Disease"/>
            <person name="Wu L."/>
            <person name="Ma J."/>
        </authorList>
    </citation>
    <scope>NUCLEOTIDE SEQUENCE [LARGE SCALE GENOMIC DNA]</scope>
    <source>
        <strain evidence="6">KCTC 23707</strain>
    </source>
</reference>
<dbReference type="CDD" id="cd20298">
    <property type="entry name" value="cupin_UAH"/>
    <property type="match status" value="1"/>
</dbReference>
<keyword evidence="2" id="KW-0659">Purine metabolism</keyword>
<evidence type="ECO:0000313" key="6">
    <source>
        <dbReference type="Proteomes" id="UP001597308"/>
    </source>
</evidence>
<proteinExistence type="predicted"/>
<evidence type="ECO:0000313" key="5">
    <source>
        <dbReference type="EMBL" id="MFD1704933.1"/>
    </source>
</evidence>
<comment type="caution">
    <text evidence="5">The sequence shown here is derived from an EMBL/GenBank/DDBJ whole genome shotgun (WGS) entry which is preliminary data.</text>
</comment>
<dbReference type="Gene3D" id="2.60.120.480">
    <property type="entry name" value="Ureidoglycolate hydrolase"/>
    <property type="match status" value="1"/>
</dbReference>
<accession>A0ABW4KD07</accession>
<evidence type="ECO:0000256" key="4">
    <source>
        <dbReference type="ARBA" id="ARBA00047684"/>
    </source>
</evidence>
<dbReference type="SUPFAM" id="SSF51182">
    <property type="entry name" value="RmlC-like cupins"/>
    <property type="match status" value="1"/>
</dbReference>